<organism evidence="1 2">
    <name type="scientific">Palleronia aestuarii</name>
    <dbReference type="NCBI Taxonomy" id="568105"/>
    <lineage>
        <taxon>Bacteria</taxon>
        <taxon>Pseudomonadati</taxon>
        <taxon>Pseudomonadota</taxon>
        <taxon>Alphaproteobacteria</taxon>
        <taxon>Rhodobacterales</taxon>
        <taxon>Roseobacteraceae</taxon>
        <taxon>Palleronia</taxon>
    </lineage>
</organism>
<proteinExistence type="predicted"/>
<dbReference type="EMBL" id="QKZL01000015">
    <property type="protein sequence ID" value="PZX14243.1"/>
    <property type="molecule type" value="Genomic_DNA"/>
</dbReference>
<accession>A0A2W7N3I5</accession>
<dbReference type="OrthoDB" id="9888161at2"/>
<comment type="caution">
    <text evidence="1">The sequence shown here is derived from an EMBL/GenBank/DDBJ whole genome shotgun (WGS) entry which is preliminary data.</text>
</comment>
<keyword evidence="2" id="KW-1185">Reference proteome</keyword>
<name>A0A2W7N3I5_9RHOB</name>
<evidence type="ECO:0000313" key="2">
    <source>
        <dbReference type="Proteomes" id="UP000248916"/>
    </source>
</evidence>
<dbReference type="RefSeq" id="WP_111538126.1">
    <property type="nucleotide sequence ID" value="NZ_QKZL01000015.1"/>
</dbReference>
<gene>
    <name evidence="1" type="ORF">LX81_03042</name>
</gene>
<dbReference type="Proteomes" id="UP000248916">
    <property type="component" value="Unassembled WGS sequence"/>
</dbReference>
<protein>
    <submittedName>
        <fullName evidence="1">Uncharacterized protein</fullName>
    </submittedName>
</protein>
<evidence type="ECO:0000313" key="1">
    <source>
        <dbReference type="EMBL" id="PZX14243.1"/>
    </source>
</evidence>
<dbReference type="AlphaFoldDB" id="A0A2W7N3I5"/>
<reference evidence="1 2" key="1">
    <citation type="submission" date="2018-06" db="EMBL/GenBank/DDBJ databases">
        <title>Genomic Encyclopedia of Archaeal and Bacterial Type Strains, Phase II (KMG-II): from individual species to whole genera.</title>
        <authorList>
            <person name="Goeker M."/>
        </authorList>
    </citation>
    <scope>NUCLEOTIDE SEQUENCE [LARGE SCALE GENOMIC DNA]</scope>
    <source>
        <strain evidence="1 2">DSM 22009</strain>
    </source>
</reference>
<sequence length="75" mass="8135">MSGPASLFGHWYATGPADKPFRADDPDWNIHRIVEDTPGLPDVLVENAGGQRFLLARVLATAIALPPSDLERTIP</sequence>